<feature type="region of interest" description="Disordered" evidence="1">
    <location>
        <begin position="43"/>
        <end position="65"/>
    </location>
</feature>
<dbReference type="PROSITE" id="PS51257">
    <property type="entry name" value="PROKAR_LIPOPROTEIN"/>
    <property type="match status" value="1"/>
</dbReference>
<reference evidence="2 3" key="2">
    <citation type="journal article" date="2012" name="BMC Genomics">
        <title>The genome of Pelobacter carbinolicus reveals surprising metabolic capabilities and physiological features.</title>
        <authorList>
            <person name="Aklujkar M."/>
            <person name="Haveman S.A."/>
            <person name="Didonato R.Jr."/>
            <person name="Chertkov O."/>
            <person name="Han C.S."/>
            <person name="Land M.L."/>
            <person name="Brown P."/>
            <person name="Lovley D.R."/>
        </authorList>
    </citation>
    <scope>NUCLEOTIDE SEQUENCE [LARGE SCALE GENOMIC DNA]</scope>
    <source>
        <strain evidence="3">DSM 2380 / NBRC 103641 / GraBd1</strain>
    </source>
</reference>
<dbReference type="InterPro" id="IPR008309">
    <property type="entry name" value="YdbL"/>
</dbReference>
<dbReference type="EMBL" id="CP000142">
    <property type="protein sequence ID" value="ABA87853.1"/>
    <property type="molecule type" value="Genomic_DNA"/>
</dbReference>
<sequence>MKKRSLVCSLAVVCLVAACVTINIYFPAEEVRSAADRIVNEVWGEGNGQTPSSPTESAPSVEPGPTGFLKMLVGPSTAWAARGVNGADINISTPQIRAIKAAMKQRTGDLRPYLDAGQIGIGQDGLLKVRTLEGLDLRGRGQAQRLVNAENQDRLRLYREIASEIAKNPERTATPAQVQDIFADSWRSQAAAGWYVEAGDGTWRRR</sequence>
<dbReference type="KEGG" id="pca:Pcar_0594"/>
<keyword evidence="2" id="KW-0449">Lipoprotein</keyword>
<evidence type="ECO:0000313" key="2">
    <source>
        <dbReference type="EMBL" id="ABA87853.1"/>
    </source>
</evidence>
<feature type="compositionally biased region" description="Polar residues" evidence="1">
    <location>
        <begin position="48"/>
        <end position="58"/>
    </location>
</feature>
<keyword evidence="3" id="KW-1185">Reference proteome</keyword>
<dbReference type="STRING" id="338963.Pcar_0594"/>
<evidence type="ECO:0000313" key="3">
    <source>
        <dbReference type="Proteomes" id="UP000002534"/>
    </source>
</evidence>
<reference evidence="3" key="1">
    <citation type="submission" date="2005-10" db="EMBL/GenBank/DDBJ databases">
        <title>Complete sequence of Pelobacter carbinolicus DSM 2380.</title>
        <authorList>
            <person name="Copeland A."/>
            <person name="Lucas S."/>
            <person name="Lapidus A."/>
            <person name="Barry K."/>
            <person name="Detter J.C."/>
            <person name="Glavina T."/>
            <person name="Hammon N."/>
            <person name="Israni S."/>
            <person name="Pitluck S."/>
            <person name="Chertkov O."/>
            <person name="Schmutz J."/>
            <person name="Larimer F."/>
            <person name="Land M."/>
            <person name="Kyrpides N."/>
            <person name="Ivanova N."/>
            <person name="Richardson P."/>
        </authorList>
    </citation>
    <scope>NUCLEOTIDE SEQUENCE [LARGE SCALE GENOMIC DNA]</scope>
    <source>
        <strain evidence="3">DSM 2380 / NBRC 103641 / GraBd1</strain>
    </source>
</reference>
<name>Q3A6Z8_SYNC1</name>
<dbReference type="HOGENOM" id="CLU_1377509_0_0_7"/>
<dbReference type="Pfam" id="PF07027">
    <property type="entry name" value="DUF1318"/>
    <property type="match status" value="1"/>
</dbReference>
<proteinExistence type="predicted"/>
<accession>Q3A6Z8</accession>
<dbReference type="AlphaFoldDB" id="Q3A6Z8"/>
<dbReference type="Proteomes" id="UP000002534">
    <property type="component" value="Chromosome"/>
</dbReference>
<organism evidence="2 3">
    <name type="scientific">Syntrophotalea carbinolica (strain DSM 2380 / NBRC 103641 / GraBd1)</name>
    <name type="common">Pelobacter carbinolicus</name>
    <dbReference type="NCBI Taxonomy" id="338963"/>
    <lineage>
        <taxon>Bacteria</taxon>
        <taxon>Pseudomonadati</taxon>
        <taxon>Thermodesulfobacteriota</taxon>
        <taxon>Desulfuromonadia</taxon>
        <taxon>Desulfuromonadales</taxon>
        <taxon>Syntrophotaleaceae</taxon>
        <taxon>Syntrophotalea</taxon>
    </lineage>
</organism>
<dbReference type="eggNOG" id="COG3784">
    <property type="taxonomic scope" value="Bacteria"/>
</dbReference>
<dbReference type="RefSeq" id="WP_011340294.1">
    <property type="nucleotide sequence ID" value="NC_007498.2"/>
</dbReference>
<dbReference type="OrthoDB" id="8526313at2"/>
<protein>
    <submittedName>
        <fullName evidence="2">Lipoprotein, putative</fullName>
    </submittedName>
</protein>
<gene>
    <name evidence="2" type="ordered locus">Pcar_0594</name>
</gene>
<evidence type="ECO:0000256" key="1">
    <source>
        <dbReference type="SAM" id="MobiDB-lite"/>
    </source>
</evidence>